<organism evidence="2 3">
    <name type="scientific">Paracidovorax wautersii</name>
    <dbReference type="NCBI Taxonomy" id="1177982"/>
    <lineage>
        <taxon>Bacteria</taxon>
        <taxon>Pseudomonadati</taxon>
        <taxon>Pseudomonadota</taxon>
        <taxon>Betaproteobacteria</taxon>
        <taxon>Burkholderiales</taxon>
        <taxon>Comamonadaceae</taxon>
        <taxon>Paracidovorax</taxon>
    </lineage>
</organism>
<sequence length="173" mass="18336">MKDILATLAAAIILAAISAAGGYWVGHSAGAAAVAQRWDKATAQQATAAVDQSETNRRKEADHATASTQAVDRYQTAQATAAHDHAARAADALRLQRSAETRAAQYRAMSQASEAERERLASHAARLDASLADGRQVVADLRATVVDRDNRIQLLADTIRADRALTPAKADQP</sequence>
<name>A0A7V8JQM2_9BURK</name>
<feature type="compositionally biased region" description="Basic and acidic residues" evidence="1">
    <location>
        <begin position="54"/>
        <end position="63"/>
    </location>
</feature>
<evidence type="ECO:0000313" key="2">
    <source>
        <dbReference type="EMBL" id="KAF1021895.1"/>
    </source>
</evidence>
<comment type="caution">
    <text evidence="2">The sequence shown here is derived from an EMBL/GenBank/DDBJ whole genome shotgun (WGS) entry which is preliminary data.</text>
</comment>
<feature type="region of interest" description="Disordered" evidence="1">
    <location>
        <begin position="48"/>
        <end position="69"/>
    </location>
</feature>
<dbReference type="EMBL" id="WNDQ01000017">
    <property type="protein sequence ID" value="KAF1021895.1"/>
    <property type="molecule type" value="Genomic_DNA"/>
</dbReference>
<accession>A0A7V8JQM2</accession>
<gene>
    <name evidence="2" type="ORF">GAK30_01584</name>
</gene>
<dbReference type="AlphaFoldDB" id="A0A7V8JQM2"/>
<protein>
    <submittedName>
        <fullName evidence="2">Uncharacterized protein</fullName>
    </submittedName>
</protein>
<proteinExistence type="predicted"/>
<evidence type="ECO:0000256" key="1">
    <source>
        <dbReference type="SAM" id="MobiDB-lite"/>
    </source>
</evidence>
<evidence type="ECO:0000313" key="3">
    <source>
        <dbReference type="Proteomes" id="UP000461670"/>
    </source>
</evidence>
<reference evidence="3" key="1">
    <citation type="journal article" date="2020" name="MBio">
        <title>Horizontal gene transfer to a defensive symbiont with a reduced genome amongst a multipartite beetle microbiome.</title>
        <authorList>
            <person name="Waterworth S.C."/>
            <person name="Florez L.V."/>
            <person name="Rees E.R."/>
            <person name="Hertweck C."/>
            <person name="Kaltenpoth M."/>
            <person name="Kwan J.C."/>
        </authorList>
    </citation>
    <scope>NUCLEOTIDE SEQUENCE [LARGE SCALE GENOMIC DNA]</scope>
</reference>
<dbReference type="Proteomes" id="UP000461670">
    <property type="component" value="Unassembled WGS sequence"/>
</dbReference>